<evidence type="ECO:0000259" key="5">
    <source>
        <dbReference type="PROSITE" id="PS51762"/>
    </source>
</evidence>
<sequence length="480" mass="53391">MAQDPTKSHFPIDQRAPSTRRVAGVALIPTTPRMAPRLLACVIFAAAGKSWASNDELLGGGELDAAASLASDDQCASGDEDCALNALQLRGQRVRGEAAGDARWGSCLVSKGCGKYKRGAPCQCNEKCTEHGNCCYDYTMVCNTDDSDDEDGPSAPSPAVPVAPLSGKIYGHPSKTKYPSHPGFTLMLVEDFDTPIDLDSDPIWTWSDGGLIEGQIRFTKENIKFEDGKMRIEVTATPAQGTQKCSAAEVAEIKPMPKASGEMRTRYNMFRYGRYEARLKAPSVQTGNTLINGNYVSTMFVFRDGKYKHWREIDFEITGDSTNSITTNVLSADNTDKWSANIADSKQIAVTYNDRADFHDYAIEWLPNSITWYIDGKKVRKYRGNKIPDLSGKIMMNLWLFDDRALFGGPHIKNNRYPMYSEYEWFRFYKWNGEDSYPCADMDSSCLTSDDMYLTKNNPCDGIKQEGTVYGKTACQTTCR</sequence>
<dbReference type="SUPFAM" id="SSF90188">
    <property type="entry name" value="Somatomedin B domain"/>
    <property type="match status" value="1"/>
</dbReference>
<dbReference type="InterPro" id="IPR001212">
    <property type="entry name" value="Somatomedin_B_dom"/>
</dbReference>
<evidence type="ECO:0008006" key="7">
    <source>
        <dbReference type="Google" id="ProtNLM"/>
    </source>
</evidence>
<dbReference type="InterPro" id="IPR044791">
    <property type="entry name" value="Beta-glucanase/XTH"/>
</dbReference>
<dbReference type="AlphaFoldDB" id="A0A7S2IY03"/>
<dbReference type="InterPro" id="IPR013320">
    <property type="entry name" value="ConA-like_dom_sf"/>
</dbReference>
<dbReference type="CDD" id="cd00413">
    <property type="entry name" value="Glyco_hydrolase_16"/>
    <property type="match status" value="1"/>
</dbReference>
<dbReference type="PROSITE" id="PS50958">
    <property type="entry name" value="SMB_2"/>
    <property type="match status" value="1"/>
</dbReference>
<evidence type="ECO:0000313" key="6">
    <source>
        <dbReference type="EMBL" id="CAD9532409.1"/>
    </source>
</evidence>
<organism evidence="6">
    <name type="scientific">Zooxanthella nutricula</name>
    <dbReference type="NCBI Taxonomy" id="1333877"/>
    <lineage>
        <taxon>Eukaryota</taxon>
        <taxon>Sar</taxon>
        <taxon>Alveolata</taxon>
        <taxon>Dinophyceae</taxon>
        <taxon>Peridiniales</taxon>
        <taxon>Peridiniales incertae sedis</taxon>
        <taxon>Zooxanthella</taxon>
    </lineage>
</organism>
<evidence type="ECO:0000256" key="3">
    <source>
        <dbReference type="ARBA" id="ARBA00023295"/>
    </source>
</evidence>
<dbReference type="PROSITE" id="PS51762">
    <property type="entry name" value="GH16_2"/>
    <property type="match status" value="1"/>
</dbReference>
<dbReference type="GO" id="GO:0005975">
    <property type="term" value="P:carbohydrate metabolic process"/>
    <property type="evidence" value="ECO:0007669"/>
    <property type="project" value="InterPro"/>
</dbReference>
<keyword evidence="1" id="KW-0378">Hydrolase</keyword>
<evidence type="ECO:0000256" key="2">
    <source>
        <dbReference type="ARBA" id="ARBA00023157"/>
    </source>
</evidence>
<dbReference type="InterPro" id="IPR036024">
    <property type="entry name" value="Somatomedin_B-like_dom_sf"/>
</dbReference>
<dbReference type="InterPro" id="IPR000757">
    <property type="entry name" value="Beta-glucanase-like"/>
</dbReference>
<dbReference type="PROSITE" id="PS00524">
    <property type="entry name" value="SMB_1"/>
    <property type="match status" value="1"/>
</dbReference>
<name>A0A7S2IY03_9DINO</name>
<evidence type="ECO:0000259" key="4">
    <source>
        <dbReference type="PROSITE" id="PS50958"/>
    </source>
</evidence>
<feature type="domain" description="GH16" evidence="5">
    <location>
        <begin position="150"/>
        <end position="434"/>
    </location>
</feature>
<feature type="domain" description="SMB" evidence="4">
    <location>
        <begin position="103"/>
        <end position="147"/>
    </location>
</feature>
<dbReference type="SUPFAM" id="SSF49899">
    <property type="entry name" value="Concanavalin A-like lectins/glucanases"/>
    <property type="match status" value="1"/>
</dbReference>
<protein>
    <recommendedName>
        <fullName evidence="7">GH16 domain-containing protein</fullName>
    </recommendedName>
</protein>
<dbReference type="Gene3D" id="2.60.120.200">
    <property type="match status" value="1"/>
</dbReference>
<dbReference type="Pfam" id="PF01033">
    <property type="entry name" value="Somatomedin_B"/>
    <property type="match status" value="1"/>
</dbReference>
<dbReference type="EMBL" id="HBGW01020569">
    <property type="protein sequence ID" value="CAD9532409.1"/>
    <property type="molecule type" value="Transcribed_RNA"/>
</dbReference>
<keyword evidence="3" id="KW-0326">Glycosidase</keyword>
<dbReference type="Pfam" id="PF00722">
    <property type="entry name" value="Glyco_hydro_16"/>
    <property type="match status" value="1"/>
</dbReference>
<keyword evidence="2" id="KW-1015">Disulfide bond</keyword>
<evidence type="ECO:0000256" key="1">
    <source>
        <dbReference type="ARBA" id="ARBA00022801"/>
    </source>
</evidence>
<reference evidence="6" key="1">
    <citation type="submission" date="2021-01" db="EMBL/GenBank/DDBJ databases">
        <authorList>
            <person name="Corre E."/>
            <person name="Pelletier E."/>
            <person name="Niang G."/>
            <person name="Scheremetjew M."/>
            <person name="Finn R."/>
            <person name="Kale V."/>
            <person name="Holt S."/>
            <person name="Cochrane G."/>
            <person name="Meng A."/>
            <person name="Brown T."/>
            <person name="Cohen L."/>
        </authorList>
    </citation>
    <scope>NUCLEOTIDE SEQUENCE</scope>
    <source>
        <strain evidence="6">RCC3387</strain>
    </source>
</reference>
<dbReference type="Gene3D" id="4.10.410.20">
    <property type="match status" value="1"/>
</dbReference>
<dbReference type="PANTHER" id="PTHR31062">
    <property type="entry name" value="XYLOGLUCAN ENDOTRANSGLUCOSYLASE/HYDROLASE PROTEIN 8-RELATED"/>
    <property type="match status" value="1"/>
</dbReference>
<dbReference type="GO" id="GO:0004553">
    <property type="term" value="F:hydrolase activity, hydrolyzing O-glycosyl compounds"/>
    <property type="evidence" value="ECO:0007669"/>
    <property type="project" value="InterPro"/>
</dbReference>
<gene>
    <name evidence="6" type="ORF">BRAN1462_LOCUS13016</name>
</gene>
<proteinExistence type="predicted"/>
<accession>A0A7S2IY03</accession>